<keyword evidence="4" id="KW-0436">Ligase</keyword>
<feature type="non-terminal residue" evidence="4">
    <location>
        <position position="138"/>
    </location>
</feature>
<keyword evidence="1 2" id="KW-0833">Ubl conjugation pathway</keyword>
<dbReference type="EMBL" id="GDID01004424">
    <property type="protein sequence ID" value="JAP92182.1"/>
    <property type="molecule type" value="Transcribed_RNA"/>
</dbReference>
<dbReference type="GO" id="GO:0004842">
    <property type="term" value="F:ubiquitin-protein transferase activity"/>
    <property type="evidence" value="ECO:0007669"/>
    <property type="project" value="InterPro"/>
</dbReference>
<dbReference type="SUPFAM" id="SSF56204">
    <property type="entry name" value="Hect, E3 ligase catalytic domain"/>
    <property type="match status" value="1"/>
</dbReference>
<dbReference type="PROSITE" id="PS50237">
    <property type="entry name" value="HECT"/>
    <property type="match status" value="1"/>
</dbReference>
<organism evidence="4">
    <name type="scientific">Trepomonas sp. PC1</name>
    <dbReference type="NCBI Taxonomy" id="1076344"/>
    <lineage>
        <taxon>Eukaryota</taxon>
        <taxon>Metamonada</taxon>
        <taxon>Diplomonadida</taxon>
        <taxon>Hexamitidae</taxon>
        <taxon>Hexamitinae</taxon>
        <taxon>Trepomonas</taxon>
    </lineage>
</organism>
<reference evidence="4" key="1">
    <citation type="submission" date="2015-07" db="EMBL/GenBank/DDBJ databases">
        <title>Adaptation to a free-living lifestyle via gene acquisitions in the diplomonad Trepomonas sp. PC1.</title>
        <authorList>
            <person name="Xu F."/>
            <person name="Jerlstrom-Hultqvist J."/>
            <person name="Kolisko M."/>
            <person name="Simpson A.G.B."/>
            <person name="Roger A.J."/>
            <person name="Svard S.G."/>
            <person name="Andersson J.O."/>
        </authorList>
    </citation>
    <scope>NUCLEOTIDE SEQUENCE</scope>
    <source>
        <strain evidence="4">PC1</strain>
    </source>
</reference>
<evidence type="ECO:0000259" key="3">
    <source>
        <dbReference type="PROSITE" id="PS50237"/>
    </source>
</evidence>
<evidence type="ECO:0000256" key="2">
    <source>
        <dbReference type="PROSITE-ProRule" id="PRU00104"/>
    </source>
</evidence>
<evidence type="ECO:0000256" key="1">
    <source>
        <dbReference type="ARBA" id="ARBA00022786"/>
    </source>
</evidence>
<dbReference type="InterPro" id="IPR035983">
    <property type="entry name" value="Hect_E3_ubiquitin_ligase"/>
</dbReference>
<accession>A0A146K5N3</accession>
<feature type="non-terminal residue" evidence="4">
    <location>
        <position position="1"/>
    </location>
</feature>
<gene>
    <name evidence="4" type="ORF">TPC1_15960</name>
</gene>
<dbReference type="Pfam" id="PF00632">
    <property type="entry name" value="HECT"/>
    <property type="match status" value="1"/>
</dbReference>
<name>A0A146K5N3_9EUKA</name>
<dbReference type="Gene3D" id="3.90.1750.10">
    <property type="entry name" value="Hect, E3 ligase catalytic domains"/>
    <property type="match status" value="1"/>
</dbReference>
<feature type="domain" description="HECT" evidence="3">
    <location>
        <begin position="4"/>
        <end position="138"/>
    </location>
</feature>
<proteinExistence type="predicted"/>
<dbReference type="GO" id="GO:0016874">
    <property type="term" value="F:ligase activity"/>
    <property type="evidence" value="ECO:0007669"/>
    <property type="project" value="UniProtKB-KW"/>
</dbReference>
<dbReference type="InterPro" id="IPR000569">
    <property type="entry name" value="HECT_dom"/>
</dbReference>
<sequence length="138" mass="16179">LLNNQMMFFQSFNVKFQQELGVDVGGLKREAFRIVIDELVTKDFFYFTRKNEFYIPNCVSYLGLEDNELPAIYDDVPQLIGVLLGICLLNQFYISDLFPDVFYYLLLNENLSPSDTMKFLEEIDEEAAITLKNMLRLF</sequence>
<evidence type="ECO:0000313" key="4">
    <source>
        <dbReference type="EMBL" id="JAP92182.1"/>
    </source>
</evidence>
<dbReference type="AlphaFoldDB" id="A0A146K5N3"/>
<protein>
    <submittedName>
        <fullName evidence="4">Ubiquitin-protein ligase</fullName>
    </submittedName>
</protein>
<comment type="caution">
    <text evidence="2">Lacks conserved residue(s) required for the propagation of feature annotation.</text>
</comment>